<gene>
    <name evidence="2" type="ORF">EYG76_02800</name>
</gene>
<keyword evidence="1" id="KW-0812">Transmembrane</keyword>
<sequence length="83" mass="9859">MLILSKLKSKKGYIFTFEAIVTVMIMLMVFYMGYFAITHNILTVHEEKRDIEAFEKSNLIADKIFKDYEFPSDSYVPDYLRFV</sequence>
<feature type="non-terminal residue" evidence="2">
    <location>
        <position position="83"/>
    </location>
</feature>
<protein>
    <submittedName>
        <fullName evidence="2">DUF2341 domain-containing protein</fullName>
    </submittedName>
</protein>
<feature type="transmembrane region" description="Helical" evidence="1">
    <location>
        <begin position="12"/>
        <end position="37"/>
    </location>
</feature>
<evidence type="ECO:0000313" key="2">
    <source>
        <dbReference type="EMBL" id="HIP17217.1"/>
    </source>
</evidence>
<dbReference type="AlphaFoldDB" id="A0A833DRZ0"/>
<reference evidence="2" key="1">
    <citation type="journal article" date="2020" name="ISME J.">
        <title>Gammaproteobacteria mediating utilization of methyl-, sulfur- and petroleum organic compounds in deep ocean hydrothermal plumes.</title>
        <authorList>
            <person name="Zhou Z."/>
            <person name="Liu Y."/>
            <person name="Pan J."/>
            <person name="Cron B.R."/>
            <person name="Toner B.M."/>
            <person name="Anantharaman K."/>
            <person name="Breier J.A."/>
            <person name="Dick G.J."/>
            <person name="Li M."/>
        </authorList>
    </citation>
    <scope>NUCLEOTIDE SEQUENCE</scope>
    <source>
        <strain evidence="2">SZUA-1385</strain>
    </source>
</reference>
<dbReference type="EMBL" id="DQSV01000053">
    <property type="protein sequence ID" value="HIP17217.1"/>
    <property type="molecule type" value="Genomic_DNA"/>
</dbReference>
<proteinExistence type="predicted"/>
<name>A0A833DRZ0_9EURY</name>
<evidence type="ECO:0000256" key="1">
    <source>
        <dbReference type="SAM" id="Phobius"/>
    </source>
</evidence>
<dbReference type="Proteomes" id="UP000605144">
    <property type="component" value="Unassembled WGS sequence"/>
</dbReference>
<organism evidence="2 3">
    <name type="scientific">Methanothermococcus okinawensis</name>
    <dbReference type="NCBI Taxonomy" id="155863"/>
    <lineage>
        <taxon>Archaea</taxon>
        <taxon>Methanobacteriati</taxon>
        <taxon>Methanobacteriota</taxon>
        <taxon>Methanomada group</taxon>
        <taxon>Methanococci</taxon>
        <taxon>Methanococcales</taxon>
        <taxon>Methanococcaceae</taxon>
        <taxon>Methanothermococcus</taxon>
    </lineage>
</organism>
<evidence type="ECO:0000313" key="3">
    <source>
        <dbReference type="Proteomes" id="UP000605144"/>
    </source>
</evidence>
<keyword evidence="1" id="KW-0472">Membrane</keyword>
<accession>A0A833DRZ0</accession>
<comment type="caution">
    <text evidence="2">The sequence shown here is derived from an EMBL/GenBank/DDBJ whole genome shotgun (WGS) entry which is preliminary data.</text>
</comment>
<keyword evidence="1" id="KW-1133">Transmembrane helix</keyword>